<evidence type="ECO:0000256" key="1">
    <source>
        <dbReference type="ARBA" id="ARBA00008455"/>
    </source>
</evidence>
<keyword evidence="6" id="KW-0732">Signal</keyword>
<comment type="similarity">
    <text evidence="1">Belongs to the peptidase C1 family.</text>
</comment>
<dbReference type="InterPro" id="IPR038765">
    <property type="entry name" value="Papain-like_cys_pep_sf"/>
</dbReference>
<keyword evidence="4" id="KW-0788">Thiol protease</keyword>
<dbReference type="SUPFAM" id="SSF54001">
    <property type="entry name" value="Cysteine proteinases"/>
    <property type="match status" value="1"/>
</dbReference>
<dbReference type="Pfam" id="PF08246">
    <property type="entry name" value="Inhibitor_I29"/>
    <property type="match status" value="1"/>
</dbReference>
<evidence type="ECO:0000256" key="4">
    <source>
        <dbReference type="ARBA" id="ARBA00022807"/>
    </source>
</evidence>
<keyword evidence="2" id="KW-0645">Protease</keyword>
<dbReference type="Gene3D" id="3.90.70.10">
    <property type="entry name" value="Cysteine proteinases"/>
    <property type="match status" value="1"/>
</dbReference>
<keyword evidence="3" id="KW-0378">Hydrolase</keyword>
<dbReference type="InterPro" id="IPR013201">
    <property type="entry name" value="Prot_inhib_I29"/>
</dbReference>
<evidence type="ECO:0000313" key="10">
    <source>
        <dbReference type="Proteomes" id="UP000827721"/>
    </source>
</evidence>
<reference evidence="9 10" key="1">
    <citation type="submission" date="2021-02" db="EMBL/GenBank/DDBJ databases">
        <title>Plant Genome Project.</title>
        <authorList>
            <person name="Zhang R.-G."/>
        </authorList>
    </citation>
    <scope>NUCLEOTIDE SEQUENCE [LARGE SCALE GENOMIC DNA]</scope>
    <source>
        <tissue evidence="9">Leaves</tissue>
    </source>
</reference>
<feature type="domain" description="Cathepsin propeptide inhibitor" evidence="8">
    <location>
        <begin position="56"/>
        <end position="112"/>
    </location>
</feature>
<evidence type="ECO:0000256" key="2">
    <source>
        <dbReference type="ARBA" id="ARBA00022670"/>
    </source>
</evidence>
<dbReference type="InterPro" id="IPR000668">
    <property type="entry name" value="Peptidase_C1A_C"/>
</dbReference>
<dbReference type="PRINTS" id="PR00705">
    <property type="entry name" value="PAPAIN"/>
</dbReference>
<evidence type="ECO:0000256" key="3">
    <source>
        <dbReference type="ARBA" id="ARBA00022801"/>
    </source>
</evidence>
<organism evidence="9 10">
    <name type="scientific">Xanthoceras sorbifolium</name>
    <dbReference type="NCBI Taxonomy" id="99658"/>
    <lineage>
        <taxon>Eukaryota</taxon>
        <taxon>Viridiplantae</taxon>
        <taxon>Streptophyta</taxon>
        <taxon>Embryophyta</taxon>
        <taxon>Tracheophyta</taxon>
        <taxon>Spermatophyta</taxon>
        <taxon>Magnoliopsida</taxon>
        <taxon>eudicotyledons</taxon>
        <taxon>Gunneridae</taxon>
        <taxon>Pentapetalae</taxon>
        <taxon>rosids</taxon>
        <taxon>malvids</taxon>
        <taxon>Sapindales</taxon>
        <taxon>Sapindaceae</taxon>
        <taxon>Xanthoceroideae</taxon>
        <taxon>Xanthoceras</taxon>
    </lineage>
</organism>
<name>A0ABQ8HSB7_9ROSI</name>
<feature type="chain" id="PRO_5045552243" evidence="6">
    <location>
        <begin position="23"/>
        <end position="380"/>
    </location>
</feature>
<keyword evidence="5" id="KW-1015">Disulfide bond</keyword>
<accession>A0ABQ8HSB7</accession>
<evidence type="ECO:0000313" key="9">
    <source>
        <dbReference type="EMBL" id="KAH7567196.1"/>
    </source>
</evidence>
<feature type="domain" description="Peptidase C1A papain C-terminal" evidence="7">
    <location>
        <begin position="141"/>
        <end position="369"/>
    </location>
</feature>
<dbReference type="PANTHER" id="PTHR12411">
    <property type="entry name" value="CYSTEINE PROTEASE FAMILY C1-RELATED"/>
    <property type="match status" value="1"/>
</dbReference>
<dbReference type="CDD" id="cd02248">
    <property type="entry name" value="Peptidase_C1A"/>
    <property type="match status" value="1"/>
</dbReference>
<sequence length="380" mass="42078">MGASSFSSLLILLSFLSLLSNAFTSMHGFIDDPLIRQVGSSGRGGDDLLTSAEHQFSAFKKKYGKTYPTQEEDDYRFGVFISNLRLARRHQILDPTAVHGVTKFSDLTPLEFRHQYLSSGRHEIQVPNDIPSAPVLPTEDLPPTMNWTAEGAVTPVKNQSSNCDSCWAFSTIATLEGAHFLANNKLVNLSEQQLIDCSEECSPNDPQMCDRGCEGGNRILAYKYIKNAGGVKKAEDYPYIANGNGYCNLTKDKSEIVASISSYHYIKPNEDQYAAYLVKHGPISVSINIDKLYQTYESGVLCPNIGYLDNPEVTKHAVVLVGYTGNTTNDHWIIKNSYGVNFGEFGYSWVCRGKLITETNKDPKAIYVIAKNKTTSIASY</sequence>
<protein>
    <submittedName>
        <fullName evidence="9">Uncharacterized protein</fullName>
    </submittedName>
</protein>
<dbReference type="Pfam" id="PF00112">
    <property type="entry name" value="Peptidase_C1"/>
    <property type="match status" value="1"/>
</dbReference>
<gene>
    <name evidence="9" type="ORF">JRO89_XS07G0030400</name>
</gene>
<keyword evidence="10" id="KW-1185">Reference proteome</keyword>
<feature type="signal peptide" evidence="6">
    <location>
        <begin position="1"/>
        <end position="22"/>
    </location>
</feature>
<dbReference type="SMART" id="SM00848">
    <property type="entry name" value="Inhibitor_I29"/>
    <property type="match status" value="1"/>
</dbReference>
<dbReference type="EMBL" id="JAFEMO010000007">
    <property type="protein sequence ID" value="KAH7567196.1"/>
    <property type="molecule type" value="Genomic_DNA"/>
</dbReference>
<evidence type="ECO:0000259" key="8">
    <source>
        <dbReference type="SMART" id="SM00848"/>
    </source>
</evidence>
<comment type="caution">
    <text evidence="9">The sequence shown here is derived from an EMBL/GenBank/DDBJ whole genome shotgun (WGS) entry which is preliminary data.</text>
</comment>
<proteinExistence type="inferred from homology"/>
<evidence type="ECO:0000259" key="7">
    <source>
        <dbReference type="SMART" id="SM00645"/>
    </source>
</evidence>
<dbReference type="Proteomes" id="UP000827721">
    <property type="component" value="Unassembled WGS sequence"/>
</dbReference>
<evidence type="ECO:0000256" key="5">
    <source>
        <dbReference type="ARBA" id="ARBA00023157"/>
    </source>
</evidence>
<dbReference type="InterPro" id="IPR039417">
    <property type="entry name" value="Peptidase_C1A_papain-like"/>
</dbReference>
<evidence type="ECO:0000256" key="6">
    <source>
        <dbReference type="SAM" id="SignalP"/>
    </source>
</evidence>
<dbReference type="SMART" id="SM00645">
    <property type="entry name" value="Pept_C1"/>
    <property type="match status" value="1"/>
</dbReference>
<dbReference type="InterPro" id="IPR013128">
    <property type="entry name" value="Peptidase_C1A"/>
</dbReference>